<dbReference type="AlphaFoldDB" id="A0A2A2TAU7"/>
<dbReference type="RefSeq" id="WP_143289483.1">
    <property type="nucleotide sequence ID" value="NZ_NTFS01000567.1"/>
</dbReference>
<dbReference type="InterPro" id="IPR004155">
    <property type="entry name" value="PBS_lyase_HEAT"/>
</dbReference>
<dbReference type="PANTHER" id="PTHR12697:SF5">
    <property type="entry name" value="DEOXYHYPUSINE HYDROXYLASE"/>
    <property type="match status" value="1"/>
</dbReference>
<dbReference type="Proteomes" id="UP000218238">
    <property type="component" value="Unassembled WGS sequence"/>
</dbReference>
<evidence type="ECO:0000256" key="4">
    <source>
        <dbReference type="ARBA" id="ARBA00023239"/>
    </source>
</evidence>
<feature type="non-terminal residue" evidence="5">
    <location>
        <position position="164"/>
    </location>
</feature>
<accession>A0A2A2TAU7</accession>
<organism evidence="5 6">
    <name type="scientific">Brunnivagina elsteri CCALA 953</name>
    <dbReference type="NCBI Taxonomy" id="987040"/>
    <lineage>
        <taxon>Bacteria</taxon>
        <taxon>Bacillati</taxon>
        <taxon>Cyanobacteriota</taxon>
        <taxon>Cyanophyceae</taxon>
        <taxon>Nostocales</taxon>
        <taxon>Calotrichaceae</taxon>
        <taxon>Brunnivagina</taxon>
    </lineage>
</organism>
<dbReference type="Pfam" id="PF13646">
    <property type="entry name" value="HEAT_2"/>
    <property type="match status" value="1"/>
</dbReference>
<keyword evidence="6" id="KW-1185">Reference proteome</keyword>
<dbReference type="InterPro" id="IPR016024">
    <property type="entry name" value="ARM-type_fold"/>
</dbReference>
<proteinExistence type="inferred from homology"/>
<dbReference type="EMBL" id="NTFS01000567">
    <property type="protein sequence ID" value="PAX48244.1"/>
    <property type="molecule type" value="Genomic_DNA"/>
</dbReference>
<dbReference type="GO" id="GO:0016491">
    <property type="term" value="F:oxidoreductase activity"/>
    <property type="evidence" value="ECO:0007669"/>
    <property type="project" value="TreeGrafter"/>
</dbReference>
<protein>
    <recommendedName>
        <fullName evidence="7">PBS lyase</fullName>
    </recommendedName>
</protein>
<dbReference type="Gene3D" id="1.25.10.10">
    <property type="entry name" value="Leucine-rich Repeat Variant"/>
    <property type="match status" value="1"/>
</dbReference>
<comment type="caution">
    <text evidence="5">The sequence shown here is derived from an EMBL/GenBank/DDBJ whole genome shotgun (WGS) entry which is preliminary data.</text>
</comment>
<evidence type="ECO:0000256" key="3">
    <source>
        <dbReference type="ARBA" id="ARBA00022738"/>
    </source>
</evidence>
<sequence length="164" mass="17717">MKNLVKPLRSLFFKKLQIKQLQVKKVQVIDSLVYSDAVITLSQMGNEANSAVSALIAALEKPELRNNSIITLGNIGVAAEAAVPALIEILQNENVGIRVSIIESLCKIGAEAQTIPSLIATLQDTSPKVRASAAFALGCFHQKAKVAVEPLIITLQDEDDWVRT</sequence>
<comment type="similarity">
    <text evidence="1">Belongs to the CpcE/RpcE/PecE family.</text>
</comment>
<dbReference type="SMART" id="SM00567">
    <property type="entry name" value="EZ_HEAT"/>
    <property type="match status" value="3"/>
</dbReference>
<evidence type="ECO:0000256" key="1">
    <source>
        <dbReference type="ARBA" id="ARBA00009299"/>
    </source>
</evidence>
<keyword evidence="2" id="KW-0042">Antenna complex</keyword>
<evidence type="ECO:0000313" key="6">
    <source>
        <dbReference type="Proteomes" id="UP000218238"/>
    </source>
</evidence>
<reference evidence="5 6" key="1">
    <citation type="submission" date="2017-08" db="EMBL/GenBank/DDBJ databases">
        <title>Draft genome sequence of filamentous cyanobacterium Calothrix elsteri CCALA 953.</title>
        <authorList>
            <person name="Gagunashvili A.N."/>
            <person name="Elster J."/>
            <person name="Andresson O.S."/>
        </authorList>
    </citation>
    <scope>NUCLEOTIDE SEQUENCE [LARGE SCALE GENOMIC DNA]</scope>
    <source>
        <strain evidence="5 6">CCALA 953</strain>
    </source>
</reference>
<dbReference type="GO" id="GO:0030089">
    <property type="term" value="C:phycobilisome"/>
    <property type="evidence" value="ECO:0007669"/>
    <property type="project" value="UniProtKB-KW"/>
</dbReference>
<name>A0A2A2TAU7_9CYAN</name>
<keyword evidence="3" id="KW-0605">Phycobilisome</keyword>
<evidence type="ECO:0008006" key="7">
    <source>
        <dbReference type="Google" id="ProtNLM"/>
    </source>
</evidence>
<dbReference type="SUPFAM" id="SSF48371">
    <property type="entry name" value="ARM repeat"/>
    <property type="match status" value="1"/>
</dbReference>
<evidence type="ECO:0000256" key="2">
    <source>
        <dbReference type="ARBA" id="ARBA00022549"/>
    </source>
</evidence>
<dbReference type="PANTHER" id="PTHR12697">
    <property type="entry name" value="PBS LYASE HEAT-LIKE PROTEIN"/>
    <property type="match status" value="1"/>
</dbReference>
<evidence type="ECO:0000313" key="5">
    <source>
        <dbReference type="EMBL" id="PAX48244.1"/>
    </source>
</evidence>
<dbReference type="InterPro" id="IPR011989">
    <property type="entry name" value="ARM-like"/>
</dbReference>
<gene>
    <name evidence="5" type="ORF">CK510_28445</name>
</gene>
<keyword evidence="4" id="KW-0456">Lyase</keyword>
<dbReference type="GO" id="GO:0016829">
    <property type="term" value="F:lyase activity"/>
    <property type="evidence" value="ECO:0007669"/>
    <property type="project" value="UniProtKB-KW"/>
</dbReference>